<evidence type="ECO:0000256" key="3">
    <source>
        <dbReference type="SAM" id="SignalP"/>
    </source>
</evidence>
<dbReference type="PROSITE" id="PS51782">
    <property type="entry name" value="LYSM"/>
    <property type="match status" value="3"/>
</dbReference>
<keyword evidence="2 3" id="KW-0732">Signal</keyword>
<dbReference type="Gene3D" id="3.10.350.10">
    <property type="entry name" value="LysM domain"/>
    <property type="match status" value="3"/>
</dbReference>
<name>A0A5J4IZH2_9FLAO</name>
<dbReference type="InterPro" id="IPR018392">
    <property type="entry name" value="LysM"/>
</dbReference>
<dbReference type="CDD" id="cd00118">
    <property type="entry name" value="LysM"/>
    <property type="match status" value="3"/>
</dbReference>
<sequence length="648" mass="72941">MKYVVYLVFAAMILMNSDAISQNDYRTHVVQKNESIWKIAEQYGLTKADIVKLNPNVSDKPAENTVLVLPKSAKVLGISSDPIDFKKHKVRRKETLFGIAKKYEVSVEEIKRYNKELYARELKKGERIQIPVYAKPRVIQVVTSENDKPVIVPKIGPTPVTTDLGKLTSHTVQPKETRYGIARMYGITIADLEKINPQLGPGLTKGAIINVPAETVMETAVTEEGFMFYEVQPKEGFFRLKVKTGLTEEEIVALNPYASEGLKEGMILKIPKTATAVVADSTEVVNLENSIVNPSTKRVAVLLPFRLNKAVTDTSNTSSDVIKKDKLMALSLDFYSGVLMATEFAKDKGISIILDVHDTEYSSAKVEQILRQNDFENFDAVIGPLGQKQVEKAAGLLKGGSVPVFSPLSNKEVKISRNLFQTLPDDSMLEDAMIEYLKEQSTGKNIIVITDGNHAAQKAKLMAALPGAKMAKPRKEGFLYVQDILDQIVVNKENWVILESSDPILVSNVVGVLNGLPIEHKLRLFSLDKNEAYDYHDVSNMHLAKLNFTFPSVNKNYNYKDREPFLISYKNKYGVLPNKYAVRGFDITYDILLRLASSKDIYQASDSDFETEYIENKFRYSKKFMSGYVNNAFYIIKYKEDLQFEVIR</sequence>
<reference evidence="5 6" key="1">
    <citation type="submission" date="2019-08" db="EMBL/GenBank/DDBJ databases">
        <title>Draft genome sequence of Ulvibacter marinus type strain NBRC 109484.</title>
        <authorList>
            <person name="Kawano K."/>
            <person name="Ushijima N."/>
            <person name="Kihara M."/>
            <person name="Itoh H."/>
        </authorList>
    </citation>
    <scope>NUCLEOTIDE SEQUENCE [LARGE SCALE GENOMIC DNA]</scope>
    <source>
        <strain evidence="5 6">NBRC 109484</strain>
    </source>
</reference>
<dbReference type="CDD" id="cd06268">
    <property type="entry name" value="PBP1_ABC_transporter_LIVBP-like"/>
    <property type="match status" value="1"/>
</dbReference>
<accession>A0A5J4IZH2</accession>
<gene>
    <name evidence="5" type="ORF">ULMA_10690</name>
</gene>
<dbReference type="SUPFAM" id="SSF53822">
    <property type="entry name" value="Periplasmic binding protein-like I"/>
    <property type="match status" value="1"/>
</dbReference>
<feature type="domain" description="LysM" evidence="4">
    <location>
        <begin position="168"/>
        <end position="211"/>
    </location>
</feature>
<dbReference type="InterPro" id="IPR036779">
    <property type="entry name" value="LysM_dom_sf"/>
</dbReference>
<evidence type="ECO:0000313" key="5">
    <source>
        <dbReference type="EMBL" id="GER58961.1"/>
    </source>
</evidence>
<evidence type="ECO:0000259" key="4">
    <source>
        <dbReference type="PROSITE" id="PS51782"/>
    </source>
</evidence>
<dbReference type="PANTHER" id="PTHR33734">
    <property type="entry name" value="LYSM DOMAIN-CONTAINING GPI-ANCHORED PROTEIN 2"/>
    <property type="match status" value="1"/>
</dbReference>
<feature type="domain" description="LysM" evidence="4">
    <location>
        <begin position="26"/>
        <end position="75"/>
    </location>
</feature>
<dbReference type="InterPro" id="IPR028081">
    <property type="entry name" value="Leu-bd"/>
</dbReference>
<comment type="caution">
    <text evidence="5">The sequence shown here is derived from an EMBL/GenBank/DDBJ whole genome shotgun (WGS) entry which is preliminary data.</text>
</comment>
<feature type="domain" description="LysM" evidence="4">
    <location>
        <begin position="86"/>
        <end position="130"/>
    </location>
</feature>
<feature type="chain" id="PRO_5023916931" description="LysM domain-containing protein" evidence="3">
    <location>
        <begin position="22"/>
        <end position="648"/>
    </location>
</feature>
<dbReference type="SMART" id="SM00257">
    <property type="entry name" value="LysM"/>
    <property type="match status" value="4"/>
</dbReference>
<dbReference type="Gene3D" id="3.40.50.2300">
    <property type="match status" value="1"/>
</dbReference>
<keyword evidence="6" id="KW-1185">Reference proteome</keyword>
<dbReference type="Pfam" id="PF13458">
    <property type="entry name" value="Peripla_BP_6"/>
    <property type="match status" value="1"/>
</dbReference>
<dbReference type="PANTHER" id="PTHR33734:SF22">
    <property type="entry name" value="MEMBRANE-BOUND LYTIC MUREIN TRANSGLYCOSYLASE D"/>
    <property type="match status" value="1"/>
</dbReference>
<evidence type="ECO:0000256" key="2">
    <source>
        <dbReference type="ARBA" id="ARBA00022729"/>
    </source>
</evidence>
<evidence type="ECO:0000313" key="6">
    <source>
        <dbReference type="Proteomes" id="UP000326509"/>
    </source>
</evidence>
<protein>
    <recommendedName>
        <fullName evidence="4">LysM domain-containing protein</fullName>
    </recommendedName>
</protein>
<evidence type="ECO:0000256" key="1">
    <source>
        <dbReference type="ARBA" id="ARBA00010062"/>
    </source>
</evidence>
<dbReference type="Pfam" id="PF01476">
    <property type="entry name" value="LysM"/>
    <property type="match status" value="3"/>
</dbReference>
<dbReference type="SUPFAM" id="SSF54106">
    <property type="entry name" value="LysM domain"/>
    <property type="match status" value="3"/>
</dbReference>
<comment type="similarity">
    <text evidence="1">Belongs to the leucine-binding protein family.</text>
</comment>
<proteinExistence type="inferred from homology"/>
<dbReference type="OrthoDB" id="2149800at2"/>
<dbReference type="AlphaFoldDB" id="A0A5J4IZH2"/>
<dbReference type="EMBL" id="BKCG01000002">
    <property type="protein sequence ID" value="GER58961.1"/>
    <property type="molecule type" value="Genomic_DNA"/>
</dbReference>
<dbReference type="InterPro" id="IPR028082">
    <property type="entry name" value="Peripla_BP_I"/>
</dbReference>
<organism evidence="5 6">
    <name type="scientific">Patiriisocius marinus</name>
    <dbReference type="NCBI Taxonomy" id="1397112"/>
    <lineage>
        <taxon>Bacteria</taxon>
        <taxon>Pseudomonadati</taxon>
        <taxon>Bacteroidota</taxon>
        <taxon>Flavobacteriia</taxon>
        <taxon>Flavobacteriales</taxon>
        <taxon>Flavobacteriaceae</taxon>
        <taxon>Patiriisocius</taxon>
    </lineage>
</organism>
<feature type="signal peptide" evidence="3">
    <location>
        <begin position="1"/>
        <end position="21"/>
    </location>
</feature>
<dbReference type="Proteomes" id="UP000326509">
    <property type="component" value="Unassembled WGS sequence"/>
</dbReference>
<dbReference type="RefSeq" id="WP_151673040.1">
    <property type="nucleotide sequence ID" value="NZ_BKCG01000002.1"/>
</dbReference>